<proteinExistence type="predicted"/>
<keyword evidence="3" id="KW-1185">Reference proteome</keyword>
<feature type="transmembrane region" description="Helical" evidence="1">
    <location>
        <begin position="150"/>
        <end position="174"/>
    </location>
</feature>
<gene>
    <name evidence="2" type="ORF">KK060_10395</name>
</gene>
<keyword evidence="1" id="KW-1133">Transmembrane helix</keyword>
<evidence type="ECO:0000256" key="1">
    <source>
        <dbReference type="SAM" id="Phobius"/>
    </source>
</evidence>
<reference evidence="2 3" key="1">
    <citation type="submission" date="2021-05" db="EMBL/GenBank/DDBJ databases">
        <title>A Polyphasic approach of four new species of the genus Ohtaekwangia: Ohtaekwangia histidinii sp. nov., Ohtaekwangia cretensis sp. nov., Ohtaekwangia indiensis sp. nov., Ohtaekwangia reichenbachii sp. nov. from diverse environment.</title>
        <authorList>
            <person name="Octaviana S."/>
        </authorList>
    </citation>
    <scope>NUCLEOTIDE SEQUENCE [LARGE SCALE GENOMIC DNA]</scope>
    <source>
        <strain evidence="2 3">PWU20</strain>
    </source>
</reference>
<keyword evidence="1" id="KW-0812">Transmembrane</keyword>
<evidence type="ECO:0008006" key="4">
    <source>
        <dbReference type="Google" id="ProtNLM"/>
    </source>
</evidence>
<feature type="transmembrane region" description="Helical" evidence="1">
    <location>
        <begin position="310"/>
        <end position="329"/>
    </location>
</feature>
<feature type="transmembrane region" description="Helical" evidence="1">
    <location>
        <begin position="241"/>
        <end position="261"/>
    </location>
</feature>
<feature type="transmembrane region" description="Helical" evidence="1">
    <location>
        <begin position="121"/>
        <end position="144"/>
    </location>
</feature>
<evidence type="ECO:0000313" key="2">
    <source>
        <dbReference type="EMBL" id="MBT1703691.1"/>
    </source>
</evidence>
<evidence type="ECO:0000313" key="3">
    <source>
        <dbReference type="Proteomes" id="UP000772618"/>
    </source>
</evidence>
<accession>A0ABS5VRA9</accession>
<sequence length="386" mass="44577">MPATNLKIMMSSANVLLKLFARGFYKEHAGLFIFLFVTFVSYFFFIQILNPHIEPDEIILYNLILGIAFISTPIVTLFIAGIWFVYAVKSCTYIMSQLLLDSNQFLRCSLTAWPKINQYKFWVLVQAAILAPLIAYSVFSFILGLIFHHYIIPIAILTYISLLVGLSALTCLVVSNRSHEVLQFHMFRKVIIPLSKPQFSLFLYYVLDEMGLTFIVTKTLSLSVSVAMLMLLDNFITDSRFSFLVVLAVSVSHAVLIFHSHAFEEKYLSIIRNLPILRVKLFLYMVLLYMLMILPEAVLIFVVFGFIKSVPLLFFGISIMILMRTIFFVHDTSGGNYIRVIFGLFVIFFILLLFDLGMFVAIVNFSLAFLFFYRLYYVKEFKLKPR</sequence>
<keyword evidence="1" id="KW-0472">Membrane</keyword>
<name>A0ABS5VRA9_9BACT</name>
<feature type="transmembrane region" description="Helical" evidence="1">
    <location>
        <begin position="212"/>
        <end position="232"/>
    </location>
</feature>
<feature type="transmembrane region" description="Helical" evidence="1">
    <location>
        <begin position="281"/>
        <end position="303"/>
    </location>
</feature>
<dbReference type="Proteomes" id="UP000772618">
    <property type="component" value="Unassembled WGS sequence"/>
</dbReference>
<feature type="transmembrane region" description="Helical" evidence="1">
    <location>
        <begin position="58"/>
        <end position="86"/>
    </location>
</feature>
<feature type="transmembrane region" description="Helical" evidence="1">
    <location>
        <begin position="28"/>
        <end position="46"/>
    </location>
</feature>
<feature type="transmembrane region" description="Helical" evidence="1">
    <location>
        <begin position="341"/>
        <end position="373"/>
    </location>
</feature>
<comment type="caution">
    <text evidence="2">The sequence shown here is derived from an EMBL/GenBank/DDBJ whole genome shotgun (WGS) entry which is preliminary data.</text>
</comment>
<protein>
    <recommendedName>
        <fullName evidence="4">ABC transporter permease</fullName>
    </recommendedName>
</protein>
<dbReference type="EMBL" id="JAHESD010000018">
    <property type="protein sequence ID" value="MBT1703691.1"/>
    <property type="molecule type" value="Genomic_DNA"/>
</dbReference>
<organism evidence="2 3">
    <name type="scientific">Chryseosolibacter indicus</name>
    <dbReference type="NCBI Taxonomy" id="2782351"/>
    <lineage>
        <taxon>Bacteria</taxon>
        <taxon>Pseudomonadati</taxon>
        <taxon>Bacteroidota</taxon>
        <taxon>Cytophagia</taxon>
        <taxon>Cytophagales</taxon>
        <taxon>Chryseotaleaceae</taxon>
        <taxon>Chryseosolibacter</taxon>
    </lineage>
</organism>